<accession>A0A1X7REN0</accession>
<dbReference type="AlphaFoldDB" id="A0A1X7REN0"/>
<protein>
    <submittedName>
        <fullName evidence="1">Uncharacterized protein</fullName>
    </submittedName>
</protein>
<dbReference type="EMBL" id="LT853692">
    <property type="protein sequence ID" value="SMQ45879.1"/>
    <property type="molecule type" value="Genomic_DNA"/>
</dbReference>
<dbReference type="Proteomes" id="UP000215127">
    <property type="component" value="Chromosome 1"/>
</dbReference>
<name>A0A1X7REN0_ZYMT9</name>
<proteinExistence type="predicted"/>
<gene>
    <name evidence="1" type="ORF">ZT3D7_G1024</name>
</gene>
<reference evidence="1 2" key="1">
    <citation type="submission" date="2016-06" db="EMBL/GenBank/DDBJ databases">
        <authorList>
            <person name="Kjaerup R.B."/>
            <person name="Dalgaard T.S."/>
            <person name="Juul-Madsen H.R."/>
        </authorList>
    </citation>
    <scope>NUCLEOTIDE SEQUENCE [LARGE SCALE GENOMIC DNA]</scope>
</reference>
<keyword evidence="2" id="KW-1185">Reference proteome</keyword>
<organism evidence="1 2">
    <name type="scientific">Zymoseptoria tritici (strain ST99CH_3D7)</name>
    <dbReference type="NCBI Taxonomy" id="1276538"/>
    <lineage>
        <taxon>Eukaryota</taxon>
        <taxon>Fungi</taxon>
        <taxon>Dikarya</taxon>
        <taxon>Ascomycota</taxon>
        <taxon>Pezizomycotina</taxon>
        <taxon>Dothideomycetes</taxon>
        <taxon>Dothideomycetidae</taxon>
        <taxon>Mycosphaerellales</taxon>
        <taxon>Mycosphaerellaceae</taxon>
        <taxon>Zymoseptoria</taxon>
    </lineage>
</organism>
<evidence type="ECO:0000313" key="2">
    <source>
        <dbReference type="Proteomes" id="UP000215127"/>
    </source>
</evidence>
<evidence type="ECO:0000313" key="1">
    <source>
        <dbReference type="EMBL" id="SMQ45879.1"/>
    </source>
</evidence>
<sequence>MRSPSFFNSLASPRRLESGVPSHRLQIPHRGICLPHFGQMMPALALGPFRPLVLSASERPSCLLREDWQWLQRRFLDI</sequence>